<organism evidence="3 4">
    <name type="scientific">Pontibacillus salipaludis</name>
    <dbReference type="NCBI Taxonomy" id="1697394"/>
    <lineage>
        <taxon>Bacteria</taxon>
        <taxon>Bacillati</taxon>
        <taxon>Bacillota</taxon>
        <taxon>Bacilli</taxon>
        <taxon>Bacillales</taxon>
        <taxon>Bacillaceae</taxon>
        <taxon>Pontibacillus</taxon>
    </lineage>
</organism>
<accession>A0ABQ1PGP8</accession>
<dbReference type="Gene3D" id="3.30.750.140">
    <property type="match status" value="1"/>
</dbReference>
<evidence type="ECO:0000256" key="1">
    <source>
        <dbReference type="SAM" id="MobiDB-lite"/>
    </source>
</evidence>
<comment type="caution">
    <text evidence="3">The sequence shown here is derived from an EMBL/GenBank/DDBJ whole genome shotgun (WGS) entry which is preliminary data.</text>
</comment>
<dbReference type="InterPro" id="IPR021136">
    <property type="entry name" value="Flagellar_hook_control-like_C"/>
</dbReference>
<gene>
    <name evidence="3" type="ORF">GCM10011389_00100</name>
</gene>
<evidence type="ECO:0000259" key="2">
    <source>
        <dbReference type="Pfam" id="PF02120"/>
    </source>
</evidence>
<dbReference type="RefSeq" id="WP_188649744.1">
    <property type="nucleotide sequence ID" value="NZ_BMIN01000001.1"/>
</dbReference>
<reference evidence="4" key="1">
    <citation type="journal article" date="2019" name="Int. J. Syst. Evol. Microbiol.">
        <title>The Global Catalogue of Microorganisms (GCM) 10K type strain sequencing project: providing services to taxonomists for standard genome sequencing and annotation.</title>
        <authorList>
            <consortium name="The Broad Institute Genomics Platform"/>
            <consortium name="The Broad Institute Genome Sequencing Center for Infectious Disease"/>
            <person name="Wu L."/>
            <person name="Ma J."/>
        </authorList>
    </citation>
    <scope>NUCLEOTIDE SEQUENCE [LARGE SCALE GENOMIC DNA]</scope>
    <source>
        <strain evidence="4">CGMCC 1.15353</strain>
    </source>
</reference>
<protein>
    <recommendedName>
        <fullName evidence="2">Flagellar hook-length control protein-like C-terminal domain-containing protein</fullName>
    </recommendedName>
</protein>
<feature type="compositionally biased region" description="Basic and acidic residues" evidence="1">
    <location>
        <begin position="452"/>
        <end position="466"/>
    </location>
</feature>
<keyword evidence="4" id="KW-1185">Reference proteome</keyword>
<feature type="domain" description="Flagellar hook-length control protein-like C-terminal" evidence="2">
    <location>
        <begin position="374"/>
        <end position="448"/>
    </location>
</feature>
<name>A0ABQ1PGP8_9BACI</name>
<feature type="region of interest" description="Disordered" evidence="1">
    <location>
        <begin position="446"/>
        <end position="492"/>
    </location>
</feature>
<evidence type="ECO:0000313" key="4">
    <source>
        <dbReference type="Proteomes" id="UP000642571"/>
    </source>
</evidence>
<sequence>MNGSVTLLKQIGTNLNGANKSLISNAKSEQGFANKLQSLLGEVSSNKQGPQSLLKQIKLLLNKEMNPAQMGKELKTLIDQLKAFVQSLPDNQSSVLSNMSTLSEEAGVESLIQSLEKALEIGKDRNLSLDNNLVEKLEALEGWLSDLETNLESNSKKDVPKLSAMSLSMPQSITYSFNVSETVESNPLISGKVEKLATELKGLLQDLSTSLTGNKEQNPLQMSKQLKELSSIAEQLIKIEKNNPASTDVKQLLQQVKQDTTSPKAFASFEQALMNLRRRSNLSITNKYSHNAKVTSAEFGKWMENSWSRLGDFSEAKKESSLKTISFSPTGDGMMTKQEQMVIKLNPSSQSDQSMPKQLIEEFQKIMNRSRFNMNKAGSQLSIKLNPGSLGDMMVKMTQQNGEMMVKIMVSTQAAKEMLEGNLNQLRHMFTPSQVQIEKQDLSAQLDQSFTFEKEGEQQQERDRQQEQSSNPASEEDDESLSFHDVLMNEKV</sequence>
<dbReference type="CDD" id="cd17470">
    <property type="entry name" value="T3SS_Flik_C"/>
    <property type="match status" value="1"/>
</dbReference>
<proteinExistence type="predicted"/>
<dbReference type="EMBL" id="BMIN01000001">
    <property type="protein sequence ID" value="GGC96980.1"/>
    <property type="molecule type" value="Genomic_DNA"/>
</dbReference>
<evidence type="ECO:0000313" key="3">
    <source>
        <dbReference type="EMBL" id="GGC96980.1"/>
    </source>
</evidence>
<dbReference type="InterPro" id="IPR038610">
    <property type="entry name" value="FliK-like_C_sf"/>
</dbReference>
<dbReference type="Pfam" id="PF02120">
    <property type="entry name" value="Flg_hook"/>
    <property type="match status" value="1"/>
</dbReference>
<dbReference type="Proteomes" id="UP000642571">
    <property type="component" value="Unassembled WGS sequence"/>
</dbReference>